<protein>
    <submittedName>
        <fullName evidence="2">Uncharacterized protein</fullName>
    </submittedName>
</protein>
<keyword evidence="3" id="KW-1185">Reference proteome</keyword>
<evidence type="ECO:0000313" key="2">
    <source>
        <dbReference type="EMBL" id="KAG0270915.1"/>
    </source>
</evidence>
<feature type="signal peptide" evidence="1">
    <location>
        <begin position="1"/>
        <end position="19"/>
    </location>
</feature>
<proteinExistence type="predicted"/>
<dbReference type="Proteomes" id="UP001194580">
    <property type="component" value="Unassembled WGS sequence"/>
</dbReference>
<dbReference type="EMBL" id="JAAAIL010001279">
    <property type="protein sequence ID" value="KAG0270915.1"/>
    <property type="molecule type" value="Genomic_DNA"/>
</dbReference>
<evidence type="ECO:0000256" key="1">
    <source>
        <dbReference type="SAM" id="SignalP"/>
    </source>
</evidence>
<sequence length="155" mass="17397">MKITFAFTALVALATTISALPAEPELSTRADAPACTAVQFHWLREHYFSTIDAARDDRHAFRLIVRGATPPFDETLPYKKTSGDRSNNYLETRSATLNAKWRITHSDKVTSKITLTVVANGENFTHDGSHQYFVNKDATKEITTRIYSSCINWAV</sequence>
<dbReference type="AlphaFoldDB" id="A0AAD4H439"/>
<evidence type="ECO:0000313" key="3">
    <source>
        <dbReference type="Proteomes" id="UP001194580"/>
    </source>
</evidence>
<accession>A0AAD4H439</accession>
<keyword evidence="1" id="KW-0732">Signal</keyword>
<organism evidence="2 3">
    <name type="scientific">Linnemannia exigua</name>
    <dbReference type="NCBI Taxonomy" id="604196"/>
    <lineage>
        <taxon>Eukaryota</taxon>
        <taxon>Fungi</taxon>
        <taxon>Fungi incertae sedis</taxon>
        <taxon>Mucoromycota</taxon>
        <taxon>Mortierellomycotina</taxon>
        <taxon>Mortierellomycetes</taxon>
        <taxon>Mortierellales</taxon>
        <taxon>Mortierellaceae</taxon>
        <taxon>Linnemannia</taxon>
    </lineage>
</organism>
<gene>
    <name evidence="2" type="ORF">BGZ95_001360</name>
</gene>
<name>A0AAD4H439_9FUNG</name>
<feature type="chain" id="PRO_5042036250" evidence="1">
    <location>
        <begin position="20"/>
        <end position="155"/>
    </location>
</feature>
<reference evidence="2" key="1">
    <citation type="journal article" date="2020" name="Fungal Divers.">
        <title>Resolving the Mortierellaceae phylogeny through synthesis of multi-gene phylogenetics and phylogenomics.</title>
        <authorList>
            <person name="Vandepol N."/>
            <person name="Liber J."/>
            <person name="Desiro A."/>
            <person name="Na H."/>
            <person name="Kennedy M."/>
            <person name="Barry K."/>
            <person name="Grigoriev I.V."/>
            <person name="Miller A.N."/>
            <person name="O'Donnell K."/>
            <person name="Stajich J.E."/>
            <person name="Bonito G."/>
        </authorList>
    </citation>
    <scope>NUCLEOTIDE SEQUENCE</scope>
    <source>
        <strain evidence="2">NRRL 28262</strain>
    </source>
</reference>
<comment type="caution">
    <text evidence="2">The sequence shown here is derived from an EMBL/GenBank/DDBJ whole genome shotgun (WGS) entry which is preliminary data.</text>
</comment>